<feature type="compositionally biased region" description="Basic and acidic residues" evidence="1">
    <location>
        <begin position="127"/>
        <end position="151"/>
    </location>
</feature>
<proteinExistence type="predicted"/>
<name>A0A8J4G5K1_9CHLO</name>
<feature type="region of interest" description="Disordered" evidence="1">
    <location>
        <begin position="80"/>
        <end position="151"/>
    </location>
</feature>
<protein>
    <submittedName>
        <fullName evidence="2">Uncharacterized protein</fullName>
    </submittedName>
</protein>
<comment type="caution">
    <text evidence="2">The sequence shown here is derived from an EMBL/GenBank/DDBJ whole genome shotgun (WGS) entry which is preliminary data.</text>
</comment>
<feature type="compositionally biased region" description="Basic and acidic residues" evidence="1">
    <location>
        <begin position="50"/>
        <end position="63"/>
    </location>
</feature>
<feature type="region of interest" description="Disordered" evidence="1">
    <location>
        <begin position="1"/>
        <end position="68"/>
    </location>
</feature>
<gene>
    <name evidence="2" type="ORF">Vretimale_5193</name>
</gene>
<reference evidence="2" key="1">
    <citation type="journal article" date="2021" name="Proc. Natl. Acad. Sci. U.S.A.">
        <title>Three genomes in the algal genus Volvox reveal the fate of a haploid sex-determining region after a transition to homothallism.</title>
        <authorList>
            <person name="Yamamoto K."/>
            <person name="Hamaji T."/>
            <person name="Kawai-Toyooka H."/>
            <person name="Matsuzaki R."/>
            <person name="Takahashi F."/>
            <person name="Nishimura Y."/>
            <person name="Kawachi M."/>
            <person name="Noguchi H."/>
            <person name="Minakuchi Y."/>
            <person name="Umen J.G."/>
            <person name="Toyoda A."/>
            <person name="Nozaki H."/>
        </authorList>
    </citation>
    <scope>NUCLEOTIDE SEQUENCE</scope>
    <source>
        <strain evidence="2">NIES-3785</strain>
    </source>
</reference>
<organism evidence="2 3">
    <name type="scientific">Volvox reticuliferus</name>
    <dbReference type="NCBI Taxonomy" id="1737510"/>
    <lineage>
        <taxon>Eukaryota</taxon>
        <taxon>Viridiplantae</taxon>
        <taxon>Chlorophyta</taxon>
        <taxon>core chlorophytes</taxon>
        <taxon>Chlorophyceae</taxon>
        <taxon>CS clade</taxon>
        <taxon>Chlamydomonadales</taxon>
        <taxon>Volvocaceae</taxon>
        <taxon>Volvox</taxon>
    </lineage>
</organism>
<evidence type="ECO:0000313" key="3">
    <source>
        <dbReference type="Proteomes" id="UP000722791"/>
    </source>
</evidence>
<dbReference type="EMBL" id="BNCQ01000007">
    <property type="protein sequence ID" value="GIM00415.1"/>
    <property type="molecule type" value="Genomic_DNA"/>
</dbReference>
<accession>A0A8J4G5K1</accession>
<evidence type="ECO:0000256" key="1">
    <source>
        <dbReference type="SAM" id="MobiDB-lite"/>
    </source>
</evidence>
<dbReference type="Proteomes" id="UP000722791">
    <property type="component" value="Unassembled WGS sequence"/>
</dbReference>
<sequence length="151" mass="16072">MRLSMRTEESGAPPPPLPPPTAKPVTVSHGAAAFDTCNTASIPGDDDDSFDRCDSPADRKPDPDAVVNSVTDVPTFIGEAAPSAGVFSSAGGVRMRVRTSPRGPPGRSRSPNGSSRRTHLSRLTGRGRNERGTGLMDFRECGKGKREEKRR</sequence>
<evidence type="ECO:0000313" key="2">
    <source>
        <dbReference type="EMBL" id="GIM00415.1"/>
    </source>
</evidence>
<feature type="compositionally biased region" description="Low complexity" evidence="1">
    <location>
        <begin position="105"/>
        <end position="115"/>
    </location>
</feature>
<feature type="compositionally biased region" description="Pro residues" evidence="1">
    <location>
        <begin position="12"/>
        <end position="22"/>
    </location>
</feature>
<dbReference type="AlphaFoldDB" id="A0A8J4G5K1"/>